<feature type="region of interest" description="Disordered" evidence="2">
    <location>
        <begin position="199"/>
        <end position="277"/>
    </location>
</feature>
<protein>
    <submittedName>
        <fullName evidence="3">Similar to Transposon TX1 uncharacterized 82 kDa protein (Xenopus laevis)</fullName>
    </submittedName>
</protein>
<evidence type="ECO:0000313" key="4">
    <source>
        <dbReference type="Proteomes" id="UP000786811"/>
    </source>
</evidence>
<proteinExistence type="predicted"/>
<keyword evidence="1" id="KW-0175">Coiled coil</keyword>
<evidence type="ECO:0000256" key="1">
    <source>
        <dbReference type="SAM" id="Coils"/>
    </source>
</evidence>
<comment type="caution">
    <text evidence="3">The sequence shown here is derived from an EMBL/GenBank/DDBJ whole genome shotgun (WGS) entry which is preliminary data.</text>
</comment>
<name>A0A8J2EIE5_COTCN</name>
<dbReference type="OrthoDB" id="7701518at2759"/>
<dbReference type="EMBL" id="CAJNRD030001114">
    <property type="protein sequence ID" value="CAG5073503.1"/>
    <property type="molecule type" value="Genomic_DNA"/>
</dbReference>
<evidence type="ECO:0000313" key="3">
    <source>
        <dbReference type="EMBL" id="CAG5073503.1"/>
    </source>
</evidence>
<dbReference type="Proteomes" id="UP000786811">
    <property type="component" value="Unassembled WGS sequence"/>
</dbReference>
<accession>A0A8J2EIE5</accession>
<reference evidence="3" key="1">
    <citation type="submission" date="2021-04" db="EMBL/GenBank/DDBJ databases">
        <authorList>
            <person name="Chebbi M.A.C M."/>
        </authorList>
    </citation>
    <scope>NUCLEOTIDE SEQUENCE</scope>
</reference>
<feature type="non-terminal residue" evidence="3">
    <location>
        <position position="866"/>
    </location>
</feature>
<organism evidence="3 4">
    <name type="scientific">Cotesia congregata</name>
    <name type="common">Parasitoid wasp</name>
    <name type="synonym">Apanteles congregatus</name>
    <dbReference type="NCBI Taxonomy" id="51543"/>
    <lineage>
        <taxon>Eukaryota</taxon>
        <taxon>Metazoa</taxon>
        <taxon>Ecdysozoa</taxon>
        <taxon>Arthropoda</taxon>
        <taxon>Hexapoda</taxon>
        <taxon>Insecta</taxon>
        <taxon>Pterygota</taxon>
        <taxon>Neoptera</taxon>
        <taxon>Endopterygota</taxon>
        <taxon>Hymenoptera</taxon>
        <taxon>Apocrita</taxon>
        <taxon>Ichneumonoidea</taxon>
        <taxon>Braconidae</taxon>
        <taxon>Microgastrinae</taxon>
        <taxon>Cotesia</taxon>
    </lineage>
</organism>
<feature type="compositionally biased region" description="Low complexity" evidence="2">
    <location>
        <begin position="227"/>
        <end position="243"/>
    </location>
</feature>
<evidence type="ECO:0000256" key="2">
    <source>
        <dbReference type="SAM" id="MobiDB-lite"/>
    </source>
</evidence>
<dbReference type="AlphaFoldDB" id="A0A8J2EIE5"/>
<feature type="coiled-coil region" evidence="1">
    <location>
        <begin position="573"/>
        <end position="603"/>
    </location>
</feature>
<sequence length="866" mass="98032">MTTLNSGYANATKSEFFPTKDNAILIDSVTDFSVKDYIKAIAQKTAPENIRFALKISNSRLCIYLATKELVQEFVETHKTIMIGSQTLNIRALINKNKRIILSNVPPIIPHSYIAEQLLKLNIKITSSFSFLRIGLNEPRFSHIMSFRRQVYIKADDVIKIPEILQIHFEDNSYNIYPTTDSPTCFVCHNEDYLSKNCPSTKLSPENPEISTEQHHKQAPNPIEQQTNGSPETSPNSTPPTSNKISTLLTTPSAKRPLEHSEPSTQSVSSESNTIKTVNPKKNIKSLQLHDNSDIDINTLVCNFVQAIISAADESIPKSSLNPKKKSYEWCSEKAKNAITEKRRSYNKLQKNKDDPDLKIEFKKLRAIARRELKESRRSSWQHFVSTINNRTPNSQIWKKIECIDKSRAFHTTPTLFDSNNKVHTSPEEKAELLAETFSFNSSDDNFTESFLQFKKSSESDPSTNWSYMHNPKQITNHPDHLSQINNPLTMTELEEVLSSCKNSCPGPDNLPVKQLTHPRLTLNKVPLRETTCPKILGMYFDIKLKWNAHIDHLKPSKNWRADKDTLLNLDELSMLRMENELLKELNSELKSKNKLLDSIVNKVNNQVSDLLYASVAKSEPNNADRVPNIYVKPKENIKNPQTLAKVKNKLTCDLAIPINTVKENKEGHVAIKCKNNIDVSRVRSVLSDKLGLDFSVELEQLNLPKIKVINVDCDLTKDELSTLDYGAILYNSASNTQKKKLDSIQTSALRLTIGAFRSSPRTSILAEANEPPLSLRRTQLCLNFKPASTNLLLNHPNQPNNKKSYISIGHTQFSHGHLMNSSNPDNCPGCNVIISVKHLITCPNLNQQRNAQQLPNEMDQILNDK</sequence>
<feature type="compositionally biased region" description="Low complexity" evidence="2">
    <location>
        <begin position="263"/>
        <end position="272"/>
    </location>
</feature>
<gene>
    <name evidence="3" type="ORF">HICCMSTLAB_LOCUS446</name>
</gene>
<keyword evidence="4" id="KW-1185">Reference proteome</keyword>
<feature type="compositionally biased region" description="Polar residues" evidence="2">
    <location>
        <begin position="244"/>
        <end position="253"/>
    </location>
</feature>